<feature type="transmembrane region" description="Helical" evidence="7">
    <location>
        <begin position="346"/>
        <end position="367"/>
    </location>
</feature>
<protein>
    <submittedName>
        <fullName evidence="10">ABC transporter permease</fullName>
    </submittedName>
</protein>
<evidence type="ECO:0000256" key="1">
    <source>
        <dbReference type="ARBA" id="ARBA00004651"/>
    </source>
</evidence>
<name>A0A7L6N2Z2_9MOLU</name>
<dbReference type="GO" id="GO:0044874">
    <property type="term" value="P:lipoprotein localization to outer membrane"/>
    <property type="evidence" value="ECO:0007669"/>
    <property type="project" value="TreeGrafter"/>
</dbReference>
<evidence type="ECO:0000259" key="8">
    <source>
        <dbReference type="Pfam" id="PF02687"/>
    </source>
</evidence>
<evidence type="ECO:0000313" key="10">
    <source>
        <dbReference type="EMBL" id="QLY39425.1"/>
    </source>
</evidence>
<evidence type="ECO:0000313" key="11">
    <source>
        <dbReference type="Proteomes" id="UP000512167"/>
    </source>
</evidence>
<keyword evidence="11" id="KW-1185">Reference proteome</keyword>
<dbReference type="PANTHER" id="PTHR30489:SF0">
    <property type="entry name" value="LIPOPROTEIN-RELEASING SYSTEM TRANSMEMBRANE PROTEIN LOLE"/>
    <property type="match status" value="1"/>
</dbReference>
<keyword evidence="5 7" id="KW-1133">Transmembrane helix</keyword>
<evidence type="ECO:0000256" key="3">
    <source>
        <dbReference type="ARBA" id="ARBA00022475"/>
    </source>
</evidence>
<feature type="transmembrane region" description="Helical" evidence="7">
    <location>
        <begin position="307"/>
        <end position="334"/>
    </location>
</feature>
<comment type="subcellular location">
    <subcellularLocation>
        <location evidence="1">Cell membrane</location>
        <topology evidence="1">Multi-pass membrane protein</topology>
    </subcellularLocation>
</comment>
<keyword evidence="6 7" id="KW-0472">Membrane</keyword>
<keyword evidence="3" id="KW-1003">Cell membrane</keyword>
<evidence type="ECO:0000259" key="9">
    <source>
        <dbReference type="Pfam" id="PF12704"/>
    </source>
</evidence>
<dbReference type="PANTHER" id="PTHR30489">
    <property type="entry name" value="LIPOPROTEIN-RELEASING SYSTEM TRANSMEMBRANE PROTEIN LOLE"/>
    <property type="match status" value="1"/>
</dbReference>
<feature type="transmembrane region" description="Helical" evidence="7">
    <location>
        <begin position="262"/>
        <end position="286"/>
    </location>
</feature>
<feature type="domain" description="ABC3 transporter permease C-terminal" evidence="8">
    <location>
        <begin position="264"/>
        <end position="377"/>
    </location>
</feature>
<dbReference type="InterPro" id="IPR025857">
    <property type="entry name" value="MacB_PCD"/>
</dbReference>
<dbReference type="RefSeq" id="WP_312031892.1">
    <property type="nucleotide sequence ID" value="NZ_CP051151.1"/>
</dbReference>
<accession>A0A7L6N2Z2</accession>
<sequence length="385" mass="41042">MKLAFNIAKRFLLSAKKQTLVIILGIAVGVSVQVFIGALINGLQDNLIDTAIGSQSQITLTSSSDMGYISNYESLVRELKQRDDLTHVSPSVTSSGALSNNTLKENIVIKGVSFNDAEGIYKFKERLTDQSTIPLSNNQVLLGIGLKDLLEVNIGDSLSYVDNTDLSGTSYTLEVVGFVDFNSLDLNNSWMITGLSTSQNILGLNSNETQAIEIQIKDVFAADEISQSILSNLNNSSIQSVTWIERNGDLLSGLQGQSISSLMIQIFVIISVVLGISSVLAITVLQKSKQLGILKAMGIKDKDASKIFLFEGLLLGVFGAIIGILLGIGLLYAFDVFADTGIPITIDIGFLSMSAGIAIVASTIAALSPAIKSSKLSVIEVIRNG</sequence>
<organism evidence="10 11">
    <name type="scientific">Hujiaoplasma nucleasis</name>
    <dbReference type="NCBI Taxonomy" id="2725268"/>
    <lineage>
        <taxon>Bacteria</taxon>
        <taxon>Bacillati</taxon>
        <taxon>Mycoplasmatota</taxon>
        <taxon>Mollicutes</taxon>
        <taxon>Candidatus Izemoplasmatales</taxon>
        <taxon>Hujiaoplasmataceae</taxon>
        <taxon>Hujiaoplasma</taxon>
    </lineage>
</organism>
<gene>
    <name evidence="10" type="ORF">HF295_00540</name>
</gene>
<reference evidence="10 11" key="1">
    <citation type="submission" date="2020-04" db="EMBL/GenBank/DDBJ databases">
        <authorList>
            <person name="Zheng R.K."/>
            <person name="Sun C.M."/>
        </authorList>
    </citation>
    <scope>NUCLEOTIDE SEQUENCE [LARGE SCALE GENOMIC DNA]</scope>
    <source>
        <strain evidence="11">zrk29</strain>
    </source>
</reference>
<dbReference type="Pfam" id="PF02687">
    <property type="entry name" value="FtsX"/>
    <property type="match status" value="1"/>
</dbReference>
<dbReference type="KEGG" id="tbk:HF295_00540"/>
<evidence type="ECO:0000256" key="7">
    <source>
        <dbReference type="SAM" id="Phobius"/>
    </source>
</evidence>
<dbReference type="InterPro" id="IPR051447">
    <property type="entry name" value="Lipoprotein-release_system"/>
</dbReference>
<feature type="domain" description="MacB-like periplasmic core" evidence="9">
    <location>
        <begin position="19"/>
        <end position="229"/>
    </location>
</feature>
<dbReference type="EMBL" id="CP051151">
    <property type="protein sequence ID" value="QLY39425.1"/>
    <property type="molecule type" value="Genomic_DNA"/>
</dbReference>
<keyword evidence="4 7" id="KW-0812">Transmembrane</keyword>
<feature type="transmembrane region" description="Helical" evidence="7">
    <location>
        <begin position="20"/>
        <end position="40"/>
    </location>
</feature>
<comment type="similarity">
    <text evidence="2">Belongs to the ABC-4 integral membrane protein family. LolC/E subfamily.</text>
</comment>
<proteinExistence type="inferred from homology"/>
<dbReference type="GO" id="GO:0098797">
    <property type="term" value="C:plasma membrane protein complex"/>
    <property type="evidence" value="ECO:0007669"/>
    <property type="project" value="TreeGrafter"/>
</dbReference>
<evidence type="ECO:0000256" key="6">
    <source>
        <dbReference type="ARBA" id="ARBA00023136"/>
    </source>
</evidence>
<dbReference type="Pfam" id="PF12704">
    <property type="entry name" value="MacB_PCD"/>
    <property type="match status" value="1"/>
</dbReference>
<dbReference type="InterPro" id="IPR003838">
    <property type="entry name" value="ABC3_permease_C"/>
</dbReference>
<evidence type="ECO:0000256" key="5">
    <source>
        <dbReference type="ARBA" id="ARBA00022989"/>
    </source>
</evidence>
<evidence type="ECO:0000256" key="2">
    <source>
        <dbReference type="ARBA" id="ARBA00005236"/>
    </source>
</evidence>
<dbReference type="Proteomes" id="UP000512167">
    <property type="component" value="Chromosome"/>
</dbReference>
<dbReference type="AlphaFoldDB" id="A0A7L6N2Z2"/>
<evidence type="ECO:0000256" key="4">
    <source>
        <dbReference type="ARBA" id="ARBA00022692"/>
    </source>
</evidence>